<keyword evidence="3" id="KW-1185">Reference proteome</keyword>
<organism evidence="2 3">
    <name type="scientific">Paenimyroides ceti</name>
    <dbReference type="NCBI Taxonomy" id="395087"/>
    <lineage>
        <taxon>Bacteria</taxon>
        <taxon>Pseudomonadati</taxon>
        <taxon>Bacteroidota</taxon>
        <taxon>Flavobacteriia</taxon>
        <taxon>Flavobacteriales</taxon>
        <taxon>Flavobacteriaceae</taxon>
        <taxon>Paenimyroides</taxon>
    </lineage>
</organism>
<feature type="transmembrane region" description="Helical" evidence="1">
    <location>
        <begin position="6"/>
        <end position="26"/>
    </location>
</feature>
<keyword evidence="1" id="KW-1133">Transmembrane helix</keyword>
<evidence type="ECO:0000256" key="1">
    <source>
        <dbReference type="SAM" id="Phobius"/>
    </source>
</evidence>
<accession>A0ABT8D183</accession>
<keyword evidence="1" id="KW-0472">Membrane</keyword>
<dbReference type="RefSeq" id="WP_290365681.1">
    <property type="nucleotide sequence ID" value="NZ_JAUFQU010000096.1"/>
</dbReference>
<dbReference type="EMBL" id="JAUFQU010000096">
    <property type="protein sequence ID" value="MDN3710578.1"/>
    <property type="molecule type" value="Genomic_DNA"/>
</dbReference>
<evidence type="ECO:0000313" key="3">
    <source>
        <dbReference type="Proteomes" id="UP001242368"/>
    </source>
</evidence>
<name>A0ABT8D183_9FLAO</name>
<evidence type="ECO:0000313" key="2">
    <source>
        <dbReference type="EMBL" id="MDN3710578.1"/>
    </source>
</evidence>
<dbReference type="Proteomes" id="UP001242368">
    <property type="component" value="Unassembled WGS sequence"/>
</dbReference>
<sequence>MLTMLVTTFATCSARISVYVIIISLVIRDEKNHRIYWFTRIGNGHYYICTVFLLPLWVLSF</sequence>
<reference evidence="3" key="1">
    <citation type="journal article" date="2019" name="Int. J. Syst. Evol. Microbiol.">
        <title>The Global Catalogue of Microorganisms (GCM) 10K type strain sequencing project: providing services to taxonomists for standard genome sequencing and annotation.</title>
        <authorList>
            <consortium name="The Broad Institute Genomics Platform"/>
            <consortium name="The Broad Institute Genome Sequencing Center for Infectious Disease"/>
            <person name="Wu L."/>
            <person name="Ma J."/>
        </authorList>
    </citation>
    <scope>NUCLEOTIDE SEQUENCE [LARGE SCALE GENOMIC DNA]</scope>
    <source>
        <strain evidence="3">CECT 7184</strain>
    </source>
</reference>
<gene>
    <name evidence="2" type="ORF">QW060_27740</name>
</gene>
<evidence type="ECO:0008006" key="4">
    <source>
        <dbReference type="Google" id="ProtNLM"/>
    </source>
</evidence>
<feature type="transmembrane region" description="Helical" evidence="1">
    <location>
        <begin position="38"/>
        <end position="59"/>
    </location>
</feature>
<keyword evidence="1" id="KW-0812">Transmembrane</keyword>
<protein>
    <recommendedName>
        <fullName evidence="4">NADH dehydrogenase subunit 4</fullName>
    </recommendedName>
</protein>
<proteinExistence type="predicted"/>
<comment type="caution">
    <text evidence="2">The sequence shown here is derived from an EMBL/GenBank/DDBJ whole genome shotgun (WGS) entry which is preliminary data.</text>
</comment>